<dbReference type="Gene3D" id="2.60.40.10">
    <property type="entry name" value="Immunoglobulins"/>
    <property type="match status" value="1"/>
</dbReference>
<keyword evidence="5" id="KW-0966">Cell projection</keyword>
<gene>
    <name evidence="7" type="ORF">DWX70_20650</name>
</gene>
<evidence type="ECO:0000256" key="3">
    <source>
        <dbReference type="ARBA" id="ARBA00022490"/>
    </source>
</evidence>
<dbReference type="GO" id="GO:0005737">
    <property type="term" value="C:cytoplasm"/>
    <property type="evidence" value="ECO:0007669"/>
    <property type="project" value="UniProtKB-SubCell"/>
</dbReference>
<dbReference type="InterPro" id="IPR053879">
    <property type="entry name" value="HYDIN_VesB_CFA65-like_Ig"/>
</dbReference>
<evidence type="ECO:0000256" key="5">
    <source>
        <dbReference type="ARBA" id="ARBA00023273"/>
    </source>
</evidence>
<dbReference type="InterPro" id="IPR013783">
    <property type="entry name" value="Ig-like_fold"/>
</dbReference>
<protein>
    <submittedName>
        <fullName evidence="7">DUF1573 domain-containing protein</fullName>
    </submittedName>
</protein>
<evidence type="ECO:0000259" key="6">
    <source>
        <dbReference type="Pfam" id="PF22544"/>
    </source>
</evidence>
<evidence type="ECO:0000256" key="4">
    <source>
        <dbReference type="ARBA" id="ARBA00023069"/>
    </source>
</evidence>
<dbReference type="EMBL" id="QRVZ01000021">
    <property type="protein sequence ID" value="RGS80811.1"/>
    <property type="molecule type" value="Genomic_DNA"/>
</dbReference>
<proteinExistence type="predicted"/>
<dbReference type="Proteomes" id="UP000266492">
    <property type="component" value="Unassembled WGS sequence"/>
</dbReference>
<evidence type="ECO:0000256" key="1">
    <source>
        <dbReference type="ARBA" id="ARBA00004138"/>
    </source>
</evidence>
<evidence type="ECO:0000313" key="8">
    <source>
        <dbReference type="Proteomes" id="UP000266492"/>
    </source>
</evidence>
<dbReference type="AlphaFoldDB" id="A0A395VRW7"/>
<dbReference type="Pfam" id="PF22544">
    <property type="entry name" value="HYDIN_VesB_CFA65-like_Ig"/>
    <property type="match status" value="1"/>
</dbReference>
<keyword evidence="3" id="KW-0963">Cytoplasm</keyword>
<organism evidence="7 8">
    <name type="scientific">Bacteroides ovatus</name>
    <dbReference type="NCBI Taxonomy" id="28116"/>
    <lineage>
        <taxon>Bacteria</taxon>
        <taxon>Pseudomonadati</taxon>
        <taxon>Bacteroidota</taxon>
        <taxon>Bacteroidia</taxon>
        <taxon>Bacteroidales</taxon>
        <taxon>Bacteroidaceae</taxon>
        <taxon>Bacteroides</taxon>
    </lineage>
</organism>
<comment type="caution">
    <text evidence="7">The sequence shown here is derived from an EMBL/GenBank/DDBJ whole genome shotgun (WGS) entry which is preliminary data.</text>
</comment>
<feature type="domain" description="HYDIN/VesB/CFA65-like Ig-like" evidence="6">
    <location>
        <begin position="249"/>
        <end position="339"/>
    </location>
</feature>
<evidence type="ECO:0000256" key="2">
    <source>
        <dbReference type="ARBA" id="ARBA00004496"/>
    </source>
</evidence>
<accession>A0A395VRW7</accession>
<name>A0A395VRW7_BACOV</name>
<evidence type="ECO:0000313" key="7">
    <source>
        <dbReference type="EMBL" id="RGS80811.1"/>
    </source>
</evidence>
<dbReference type="RefSeq" id="WP_118419093.1">
    <property type="nucleotide sequence ID" value="NZ_JAQDLI010000050.1"/>
</dbReference>
<reference evidence="7 8" key="1">
    <citation type="submission" date="2018-08" db="EMBL/GenBank/DDBJ databases">
        <title>A genome reference for cultivated species of the human gut microbiota.</title>
        <authorList>
            <person name="Zou Y."/>
            <person name="Xue W."/>
            <person name="Luo G."/>
        </authorList>
    </citation>
    <scope>NUCLEOTIDE SEQUENCE [LARGE SCALE GENOMIC DNA]</scope>
    <source>
        <strain evidence="7 8">AF20-9LB</strain>
    </source>
</reference>
<dbReference type="PROSITE" id="PS51257">
    <property type="entry name" value="PROKAR_LIPOPROTEIN"/>
    <property type="match status" value="1"/>
</dbReference>
<comment type="subcellular location">
    <subcellularLocation>
        <location evidence="1">Cell projection</location>
        <location evidence="1">Cilium</location>
    </subcellularLocation>
    <subcellularLocation>
        <location evidence="2">Cytoplasm</location>
    </subcellularLocation>
</comment>
<keyword evidence="4" id="KW-0969">Cilium</keyword>
<sequence length="351" mass="40583">MRKKLRKSFFCLLSTIIICLWLFSCDEHICKIYSNRSFEDIRSIAYNTKEAFCIVLVDSTRELSREYCLKNKKNIDVNKTIYNIVDINISSNEWYMKWLCPLSLPLTCVFSEEGTLIDLIPGATKETFLYTAKAISDKKITNYHYPNRFKLSKCTAISLLNQVLECKMDLDQGIYVPTVLSNPIDSLKYPYSFYWGIVGELMENDTVESKILARSMLELETPYYLQLFKNEFITAKKVLNPDFEINDEPSIRIDNDIVSLSDCKVGENVSFVIPIYNDGKYPLKISKIFTSCSCLSLIDHTKEFVVSPKDSVMVRFNFRSEESGEVTRDVFITSNSINRPILYVKILADIY</sequence>